<evidence type="ECO:0000256" key="1">
    <source>
        <dbReference type="SAM" id="Phobius"/>
    </source>
</evidence>
<reference evidence="2 3" key="1">
    <citation type="submission" date="2024-09" db="EMBL/GenBank/DDBJ databases">
        <authorList>
            <person name="Sun Q."/>
            <person name="Mori K."/>
        </authorList>
    </citation>
    <scope>NUCLEOTIDE SEQUENCE [LARGE SCALE GENOMIC DNA]</scope>
    <source>
        <strain evidence="2 3">JCM 9626</strain>
    </source>
</reference>
<comment type="caution">
    <text evidence="2">The sequence shown here is derived from an EMBL/GenBank/DDBJ whole genome shotgun (WGS) entry which is preliminary data.</text>
</comment>
<proteinExistence type="predicted"/>
<keyword evidence="1" id="KW-1133">Transmembrane helix</keyword>
<accession>A0ABV5KGA5</accession>
<feature type="transmembrane region" description="Helical" evidence="1">
    <location>
        <begin position="325"/>
        <end position="343"/>
    </location>
</feature>
<dbReference type="Proteomes" id="UP001589750">
    <property type="component" value="Unassembled WGS sequence"/>
</dbReference>
<dbReference type="EMBL" id="JBHMDG010000029">
    <property type="protein sequence ID" value="MFB9315118.1"/>
    <property type="molecule type" value="Genomic_DNA"/>
</dbReference>
<evidence type="ECO:0000313" key="3">
    <source>
        <dbReference type="Proteomes" id="UP001589750"/>
    </source>
</evidence>
<feature type="transmembrane region" description="Helical" evidence="1">
    <location>
        <begin position="364"/>
        <end position="383"/>
    </location>
</feature>
<keyword evidence="3" id="KW-1185">Reference proteome</keyword>
<dbReference type="RefSeq" id="WP_140007293.1">
    <property type="nucleotide sequence ID" value="NZ_JBHMDG010000029.1"/>
</dbReference>
<feature type="transmembrane region" description="Helical" evidence="1">
    <location>
        <begin position="389"/>
        <end position="408"/>
    </location>
</feature>
<organism evidence="2 3">
    <name type="scientific">Nocardioides plantarum</name>
    <dbReference type="NCBI Taxonomy" id="29299"/>
    <lineage>
        <taxon>Bacteria</taxon>
        <taxon>Bacillati</taxon>
        <taxon>Actinomycetota</taxon>
        <taxon>Actinomycetes</taxon>
        <taxon>Propionibacteriales</taxon>
        <taxon>Nocardioidaceae</taxon>
        <taxon>Nocardioides</taxon>
    </lineage>
</organism>
<protein>
    <submittedName>
        <fullName evidence="2">Uncharacterized protein</fullName>
    </submittedName>
</protein>
<name>A0ABV5KGA5_9ACTN</name>
<evidence type="ECO:0000313" key="2">
    <source>
        <dbReference type="EMBL" id="MFB9315118.1"/>
    </source>
</evidence>
<sequence>MTQTGASAGASDASRLFDLLTGQPEWIHRRVDRTDLESDGETTRRISFDLTVSDDLAIRRSGGVVTPLTLMTKVPLRRLDTVGPDGRPLPVFGRQDNGELVAAMLIEAFERLLVGGVTAVVREAIGAAVMANDPDRMDLAVARVRAAVEAAPTSDPDQVAAVLALTSDLVSSFLFAVLLPLDYVDRRVVIKVAVTEEVTGRFSDWALSQEGRSMDLVLSLADAAASAHFEFRAPVGLRVASVTLLDEHDEPLPVPGPHIDGGSTAHLTGLHELAPANGSGVRARVQLEPVADGIVRQTCFATVFVAVLLLVGAARAEVVRAALEANRGGAVAAAALAVPALFLSVQARTPEHAWVARALFLPRLLNITTALLLYAVAIVLVTVPADARALTAILWGSFVAQALIAAVATRLLRVVSAAPPTVQHTT</sequence>
<keyword evidence="1" id="KW-0472">Membrane</keyword>
<gene>
    <name evidence="2" type="ORF">ACFFRI_18865</name>
</gene>
<feature type="transmembrane region" description="Helical" evidence="1">
    <location>
        <begin position="294"/>
        <end position="313"/>
    </location>
</feature>
<keyword evidence="1" id="KW-0812">Transmembrane</keyword>